<evidence type="ECO:0000313" key="7">
    <source>
        <dbReference type="EMBL" id="KAK6619233.1"/>
    </source>
</evidence>
<feature type="compositionally biased region" description="Basic and acidic residues" evidence="6">
    <location>
        <begin position="74"/>
        <end position="85"/>
    </location>
</feature>
<comment type="caution">
    <text evidence="7">The sequence shown here is derived from an EMBL/GenBank/DDBJ whole genome shotgun (WGS) entry which is preliminary data.</text>
</comment>
<feature type="compositionally biased region" description="Basic and acidic residues" evidence="6">
    <location>
        <begin position="24"/>
        <end position="36"/>
    </location>
</feature>
<dbReference type="InterPro" id="IPR004344">
    <property type="entry name" value="TTL/TTLL_fam"/>
</dbReference>
<keyword evidence="5" id="KW-0067">ATP-binding</keyword>
<feature type="region of interest" description="Disordered" evidence="6">
    <location>
        <begin position="1"/>
        <end position="88"/>
    </location>
</feature>
<feature type="compositionally biased region" description="Basic and acidic residues" evidence="6">
    <location>
        <begin position="649"/>
        <end position="669"/>
    </location>
</feature>
<accession>A0ABR1AIM3</accession>
<sequence length="1294" mass="148689">MSESENAKRKKNILENGQNHIKVGQRDNEKGREEAGGQHATLRILIGESERQDDRKRSTKGRRKSRLDGFTSSVDRKPQVDKVTDHTSVSEQWGITNRANLKCDSPPRRSFIEAITSEKSSRSIEHKSLGNLLREDDVKLTKSDCRKIHINEILKGHAQKVQAIASKSCVQVKDRPVQLTTEPLQKVRNTQSADYKAIPELKVESLMKKKKDVLVEDNVRNDEPKTNRKSDQGTKIAEITNAKEPPPVTKLDGIAGGKRNNEVVQAFLELELRRKKKEVGGDGAVENTGKKTVVNEWMSHPQSSELKNRLQGTWKNDLSFQEYVTVTSGDNQAVKPIDDDSKKEKRRTYTDRVVVLKSAGKLDRRDLDERKSYKETKIRTQDLHLEGKQLSLPPPNPLVTPLSPSLFKPKVTKSAELRDLVNHAVREHKIFCIFDNHWYIVRPVREELLNRGWLEVIPDKRLIPRRRPPPAGPIPDREKFLTEGPRNSNTIEAILAAKELFVNELEETVTKSVPLKSAMDKSRMSLVPVIPAKKISDLSVKESDSLFRITPPTSDKKVSNFEIREFVVKCQTAAQKKAENEKKETKEKSTGKTCKKTKETGKHSKKESEEKVSEPTPLALGLQTMLETVGEGKKTIRQAIAEKTAQEAPAEKSTKQENTEKKNENADGKKPVELPKVVYTEGDSKAISKIIQSTNAKIHFMWLSIKPAIHLKCFNYSPEIINKFQRTTFCTKIGLWNHLNNIQWYANEVHSPAKSPRMYNTGEADDLQAFFQDFQLTACIGMLKWLADTFFDKGIKAVQTRKGKVPLRAFEFAIKQCERYMKFKDNEDLSAIDEPKPLQDEWNTFLQWFYTIANDHGKLQESSSAQLMVVYTKAVEILRVMRKYCPEIDIDGRLNMWIMKPYCASCGRGIFLTNNVYYIGQHSKYIVQKYIEKPFLIYNTKFDIRQWFMITKLTPLEIWMYKECYLRFCTQPFALRNLHESVHLSNNSVQRKYVNRYDTSLFDQNMWDSSTFQMYLSSIGHPNVWNEVIYPGMKDAIVSVMLSAQDNFDGPRKNWFEVYGADFMLSSNVKDGPWLIEINENPAMDPSTKVTARLCPQMLRDVIKVVVDKRADKSASTGQWELIYRQNYSPSFATVDLDVKGRKIPRISNTIKADFITECQASDYEVVQSLSEGEKLKVEPPKKIDPLILLKKEHEMFRHKCEFNNARELIDKVIQDDKGKSLRISKNSSSRMCNEPPLMLKLRNARNPPKDDSNRFNFKGNETGRAGELRFEYASTRNEMDPEDKYKFTKFYKI</sequence>
<evidence type="ECO:0000256" key="1">
    <source>
        <dbReference type="ARBA" id="ARBA00004496"/>
    </source>
</evidence>
<evidence type="ECO:0000256" key="4">
    <source>
        <dbReference type="ARBA" id="ARBA00022741"/>
    </source>
</evidence>
<dbReference type="Pfam" id="PF03133">
    <property type="entry name" value="TTL"/>
    <property type="match status" value="1"/>
</dbReference>
<evidence type="ECO:0000256" key="5">
    <source>
        <dbReference type="ARBA" id="ARBA00022840"/>
    </source>
</evidence>
<keyword evidence="4" id="KW-0547">Nucleotide-binding</keyword>
<dbReference type="SUPFAM" id="SSF56059">
    <property type="entry name" value="Glutathione synthetase ATP-binding domain-like"/>
    <property type="match status" value="1"/>
</dbReference>
<evidence type="ECO:0000256" key="2">
    <source>
        <dbReference type="ARBA" id="ARBA00022490"/>
    </source>
</evidence>
<keyword evidence="8" id="KW-1185">Reference proteome</keyword>
<gene>
    <name evidence="7" type="ORF">RUM44_003615</name>
</gene>
<dbReference type="PROSITE" id="PS51221">
    <property type="entry name" value="TTL"/>
    <property type="match status" value="1"/>
</dbReference>
<keyword evidence="2" id="KW-0963">Cytoplasm</keyword>
<dbReference type="Gene3D" id="3.30.470.20">
    <property type="entry name" value="ATP-grasp fold, B domain"/>
    <property type="match status" value="1"/>
</dbReference>
<reference evidence="7 8" key="1">
    <citation type="submission" date="2023-09" db="EMBL/GenBank/DDBJ databases">
        <title>Genomes of two closely related lineages of the louse Polyplax serrata with different host specificities.</title>
        <authorList>
            <person name="Martinu J."/>
            <person name="Tarabai H."/>
            <person name="Stefka J."/>
            <person name="Hypsa V."/>
        </authorList>
    </citation>
    <scope>NUCLEOTIDE SEQUENCE [LARGE SCALE GENOMIC DNA]</scope>
    <source>
        <strain evidence="7">98ZLc_SE</strain>
    </source>
</reference>
<dbReference type="PANTHER" id="PTHR45870">
    <property type="entry name" value="TUBULIN MONOGLYCYLASE TTLL3"/>
    <property type="match status" value="1"/>
</dbReference>
<comment type="subcellular location">
    <subcellularLocation>
        <location evidence="1">Cytoplasm</location>
    </subcellularLocation>
</comment>
<dbReference type="EMBL" id="JAWJWF010000049">
    <property type="protein sequence ID" value="KAK6619233.1"/>
    <property type="molecule type" value="Genomic_DNA"/>
</dbReference>
<evidence type="ECO:0000256" key="6">
    <source>
        <dbReference type="SAM" id="MobiDB-lite"/>
    </source>
</evidence>
<dbReference type="Proteomes" id="UP001359485">
    <property type="component" value="Unassembled WGS sequence"/>
</dbReference>
<keyword evidence="3" id="KW-0436">Ligase</keyword>
<feature type="region of interest" description="Disordered" evidence="6">
    <location>
        <begin position="643"/>
        <end position="669"/>
    </location>
</feature>
<feature type="compositionally biased region" description="Basic and acidic residues" evidence="6">
    <location>
        <begin position="576"/>
        <end position="613"/>
    </location>
</feature>
<feature type="region of interest" description="Disordered" evidence="6">
    <location>
        <begin position="575"/>
        <end position="619"/>
    </location>
</feature>
<organism evidence="7 8">
    <name type="scientific">Polyplax serrata</name>
    <name type="common">Common mouse louse</name>
    <dbReference type="NCBI Taxonomy" id="468196"/>
    <lineage>
        <taxon>Eukaryota</taxon>
        <taxon>Metazoa</taxon>
        <taxon>Ecdysozoa</taxon>
        <taxon>Arthropoda</taxon>
        <taxon>Hexapoda</taxon>
        <taxon>Insecta</taxon>
        <taxon>Pterygota</taxon>
        <taxon>Neoptera</taxon>
        <taxon>Paraneoptera</taxon>
        <taxon>Psocodea</taxon>
        <taxon>Troctomorpha</taxon>
        <taxon>Phthiraptera</taxon>
        <taxon>Anoplura</taxon>
        <taxon>Polyplacidae</taxon>
        <taxon>Polyplax</taxon>
    </lineage>
</organism>
<protein>
    <submittedName>
        <fullName evidence="7">Uncharacterized protein</fullName>
    </submittedName>
</protein>
<dbReference type="PANTHER" id="PTHR45870:SF2">
    <property type="entry name" value="TUBULIN MONOGLYCYLASE TTLL3"/>
    <property type="match status" value="1"/>
</dbReference>
<evidence type="ECO:0000256" key="3">
    <source>
        <dbReference type="ARBA" id="ARBA00022598"/>
    </source>
</evidence>
<name>A0ABR1AIM3_POLSC</name>
<evidence type="ECO:0000313" key="8">
    <source>
        <dbReference type="Proteomes" id="UP001359485"/>
    </source>
</evidence>
<dbReference type="InterPro" id="IPR051437">
    <property type="entry name" value="TTLL_monoglycylase"/>
</dbReference>
<proteinExistence type="predicted"/>